<dbReference type="PROSITE" id="PS51257">
    <property type="entry name" value="PROKAR_LIPOPROTEIN"/>
    <property type="match status" value="1"/>
</dbReference>
<comment type="caution">
    <text evidence="1">The sequence shown here is derived from an EMBL/GenBank/DDBJ whole genome shotgun (WGS) entry which is preliminary data.</text>
</comment>
<gene>
    <name evidence="1" type="ORF">KK083_07455</name>
</gene>
<accession>A0AAP2DME8</accession>
<name>A0AAP2DME8_9BACT</name>
<dbReference type="EMBL" id="JAHESF010000005">
    <property type="protein sequence ID" value="MBT1696704.1"/>
    <property type="molecule type" value="Genomic_DNA"/>
</dbReference>
<dbReference type="AlphaFoldDB" id="A0AAP2DME8"/>
<dbReference type="RefSeq" id="WP_254162072.1">
    <property type="nucleotide sequence ID" value="NZ_JAHESF010000005.1"/>
</dbReference>
<dbReference type="Proteomes" id="UP001319200">
    <property type="component" value="Unassembled WGS sequence"/>
</dbReference>
<proteinExistence type="predicted"/>
<protein>
    <submittedName>
        <fullName evidence="1">Uncharacterized protein</fullName>
    </submittedName>
</protein>
<reference evidence="1 2" key="1">
    <citation type="submission" date="2021-05" db="EMBL/GenBank/DDBJ databases">
        <title>A Polyphasic approach of four new species of the genus Ohtaekwangia: Ohtaekwangia histidinii sp. nov., Ohtaekwangia cretensis sp. nov., Ohtaekwangia indiensis sp. nov., Ohtaekwangia reichenbachii sp. nov. from diverse environment.</title>
        <authorList>
            <person name="Octaviana S."/>
        </authorList>
    </citation>
    <scope>NUCLEOTIDE SEQUENCE [LARGE SCALE GENOMIC DNA]</scope>
    <source>
        <strain evidence="1 2">PWU4</strain>
    </source>
</reference>
<organism evidence="1 2">
    <name type="scientific">Chryseosolibacter histidini</name>
    <dbReference type="NCBI Taxonomy" id="2782349"/>
    <lineage>
        <taxon>Bacteria</taxon>
        <taxon>Pseudomonadati</taxon>
        <taxon>Bacteroidota</taxon>
        <taxon>Cytophagia</taxon>
        <taxon>Cytophagales</taxon>
        <taxon>Chryseotaleaceae</taxon>
        <taxon>Chryseosolibacter</taxon>
    </lineage>
</organism>
<evidence type="ECO:0000313" key="1">
    <source>
        <dbReference type="EMBL" id="MBT1696704.1"/>
    </source>
</evidence>
<sequence>MAIKNWLIAMVPALWLVACEEDPDTKSQNTFTFNSKVYAAEAIRCDVRSSYYLIQASIGLPSESRYSFCDVKFFGSNSTLPVAGTYKVVAGATPPNTLPLSDEVVITIAVVETKNTGAEEGQSGTLTVTYVNNRPVLDFTAVVVKNSGNNLSSTASGHFGCQ</sequence>
<evidence type="ECO:0000313" key="2">
    <source>
        <dbReference type="Proteomes" id="UP001319200"/>
    </source>
</evidence>
<keyword evidence="2" id="KW-1185">Reference proteome</keyword>